<feature type="compositionally biased region" description="Low complexity" evidence="10">
    <location>
        <begin position="452"/>
        <end position="462"/>
    </location>
</feature>
<dbReference type="FunFam" id="2.60.40.10:FF:000142">
    <property type="entry name" value="V-set domain-containing T-cell activation inhibitor 1"/>
    <property type="match status" value="1"/>
</dbReference>
<feature type="region of interest" description="Disordered" evidence="10">
    <location>
        <begin position="363"/>
        <end position="382"/>
    </location>
</feature>
<dbReference type="InterPro" id="IPR007110">
    <property type="entry name" value="Ig-like_dom"/>
</dbReference>
<feature type="transmembrane region" description="Helical" evidence="11">
    <location>
        <begin position="262"/>
        <end position="285"/>
    </location>
</feature>
<evidence type="ECO:0000313" key="14">
    <source>
        <dbReference type="RefSeq" id="XP_050925604.1"/>
    </source>
</evidence>
<keyword evidence="8" id="KW-0393">Immunoglobulin domain</keyword>
<dbReference type="InterPro" id="IPR036179">
    <property type="entry name" value="Ig-like_dom_sf"/>
</dbReference>
<comment type="subcellular location">
    <subcellularLocation>
        <location evidence="1">Membrane</location>
    </subcellularLocation>
</comment>
<protein>
    <submittedName>
        <fullName evidence="14">Butyrophilin subfamily 3 member A2 isoform X1</fullName>
    </submittedName>
</protein>
<name>A0AAJ8DNT0_LATCA</name>
<feature type="region of interest" description="Disordered" evidence="10">
    <location>
        <begin position="292"/>
        <end position="344"/>
    </location>
</feature>
<dbReference type="GeneID" id="108885216"/>
<sequence length="548" mass="62086">MQQNFRMFSQMNKLSIQSLRGPLRILIFHFLLAHSCRGQSQLIGSSQPIVATVGDDIILPCHLDPAVDAAPMTLEWTRPDLKPNFVHVRRGGQDLVDKHPSYAGRTSLFINELKHGNISLKLFKVKLSDGGTYQCSILKLDKKSSVEFVVASGAVSPPVISLAGVDKTTGGVVLECESKGWYPEPEVLWLDGEGNLLSAGPTETVRGPDDLYTVSSRVTVEKRHSNSFTCRVQQNKTNQSSETKIHIQDDFFMFPSSSNVPIIIGLAVSLAVCIMVILSFVFFVWKKRQNKREKKNGSKENKTQDQFATEGEKETFMRGETTRNKGKVEKKTNHSQQGENKGDIKWLLRQEIQKREKAEEEVKSLEDQLQSKTKQSEVRGAEIQQLQDQNRDLQRLNQELQRLNQELEEKNKQPQLEGNQTDTNTQQQEEEEEQEAEGEEEDQEDTEQSHLEGNQTDTNTQQQEEEEEQQEAEGEEEKLENQEETEQVNELEESKDEVMESSQNEPQGENITSSSSQSSATGQRNTETGRGSVRKKAVIFETKNEEKK</sequence>
<feature type="compositionally biased region" description="Basic and acidic residues" evidence="10">
    <location>
        <begin position="310"/>
        <end position="332"/>
    </location>
</feature>
<dbReference type="GO" id="GO:0005102">
    <property type="term" value="F:signaling receptor binding"/>
    <property type="evidence" value="ECO:0007669"/>
    <property type="project" value="TreeGrafter"/>
</dbReference>
<dbReference type="InterPro" id="IPR003599">
    <property type="entry name" value="Ig_sub"/>
</dbReference>
<dbReference type="GO" id="GO:0009897">
    <property type="term" value="C:external side of plasma membrane"/>
    <property type="evidence" value="ECO:0007669"/>
    <property type="project" value="TreeGrafter"/>
</dbReference>
<dbReference type="GO" id="GO:0050863">
    <property type="term" value="P:regulation of T cell activation"/>
    <property type="evidence" value="ECO:0007669"/>
    <property type="project" value="UniProtKB-ARBA"/>
</dbReference>
<accession>A0AAJ8DNT0</accession>
<keyword evidence="6" id="KW-1015">Disulfide bond</keyword>
<dbReference type="SUPFAM" id="SSF48726">
    <property type="entry name" value="Immunoglobulin"/>
    <property type="match status" value="2"/>
</dbReference>
<feature type="domain" description="Ig-like" evidence="12">
    <location>
        <begin position="157"/>
        <end position="246"/>
    </location>
</feature>
<evidence type="ECO:0000256" key="2">
    <source>
        <dbReference type="ARBA" id="ARBA00022692"/>
    </source>
</evidence>
<keyword evidence="7" id="KW-0325">Glycoprotein</keyword>
<dbReference type="PANTHER" id="PTHR24100:SF151">
    <property type="entry name" value="ICOS LIGAND"/>
    <property type="match status" value="1"/>
</dbReference>
<dbReference type="InterPro" id="IPR013106">
    <property type="entry name" value="Ig_V-set"/>
</dbReference>
<evidence type="ECO:0000256" key="9">
    <source>
        <dbReference type="ARBA" id="ARBA00038221"/>
    </source>
</evidence>
<feature type="compositionally biased region" description="Low complexity" evidence="10">
    <location>
        <begin position="395"/>
        <end position="404"/>
    </location>
</feature>
<dbReference type="RefSeq" id="XP_050925604.1">
    <property type="nucleotide sequence ID" value="XM_051069647.1"/>
</dbReference>
<dbReference type="AlphaFoldDB" id="A0AAJ8DNT0"/>
<evidence type="ECO:0000256" key="5">
    <source>
        <dbReference type="ARBA" id="ARBA00023136"/>
    </source>
</evidence>
<dbReference type="InterPro" id="IPR050504">
    <property type="entry name" value="IgSF_BTN/MOG"/>
</dbReference>
<feature type="compositionally biased region" description="Polar residues" evidence="10">
    <location>
        <begin position="500"/>
        <end position="512"/>
    </location>
</feature>
<dbReference type="SMART" id="SM00409">
    <property type="entry name" value="IG"/>
    <property type="match status" value="2"/>
</dbReference>
<evidence type="ECO:0000256" key="7">
    <source>
        <dbReference type="ARBA" id="ARBA00023180"/>
    </source>
</evidence>
<dbReference type="GO" id="GO:1903037">
    <property type="term" value="P:regulation of leukocyte cell-cell adhesion"/>
    <property type="evidence" value="ECO:0007669"/>
    <property type="project" value="UniProtKB-ARBA"/>
</dbReference>
<feature type="compositionally biased region" description="Acidic residues" evidence="10">
    <location>
        <begin position="463"/>
        <end position="495"/>
    </location>
</feature>
<evidence type="ECO:0000256" key="6">
    <source>
        <dbReference type="ARBA" id="ARBA00023157"/>
    </source>
</evidence>
<reference evidence="14" key="1">
    <citation type="submission" date="2025-08" db="UniProtKB">
        <authorList>
            <consortium name="RefSeq"/>
        </authorList>
    </citation>
    <scope>IDENTIFICATION</scope>
    <source>
        <tissue evidence="14">Brain</tissue>
    </source>
</reference>
<dbReference type="Pfam" id="PF07686">
    <property type="entry name" value="V-set"/>
    <property type="match status" value="1"/>
</dbReference>
<dbReference type="Pfam" id="PF22705">
    <property type="entry name" value="C2-set_3"/>
    <property type="match status" value="1"/>
</dbReference>
<dbReference type="Gene3D" id="2.60.40.10">
    <property type="entry name" value="Immunoglobulins"/>
    <property type="match status" value="2"/>
</dbReference>
<dbReference type="Proteomes" id="UP000694890">
    <property type="component" value="Unplaced"/>
</dbReference>
<evidence type="ECO:0000259" key="12">
    <source>
        <dbReference type="PROSITE" id="PS50835"/>
    </source>
</evidence>
<keyword evidence="4 11" id="KW-1133">Transmembrane helix</keyword>
<keyword evidence="2 11" id="KW-0812">Transmembrane</keyword>
<feature type="region of interest" description="Disordered" evidence="10">
    <location>
        <begin position="389"/>
        <end position="548"/>
    </location>
</feature>
<gene>
    <name evidence="14" type="primary">LOC108885216</name>
</gene>
<dbReference type="SMART" id="SM00407">
    <property type="entry name" value="IGc1"/>
    <property type="match status" value="1"/>
</dbReference>
<comment type="similarity">
    <text evidence="9">Belongs to the SKINT family.</text>
</comment>
<dbReference type="GO" id="GO:0042110">
    <property type="term" value="P:T cell activation"/>
    <property type="evidence" value="ECO:0007669"/>
    <property type="project" value="UniProtKB-ARBA"/>
</dbReference>
<evidence type="ECO:0000256" key="10">
    <source>
        <dbReference type="SAM" id="MobiDB-lite"/>
    </source>
</evidence>
<feature type="compositionally biased region" description="Polar residues" evidence="10">
    <location>
        <begin position="520"/>
        <end position="529"/>
    </location>
</feature>
<evidence type="ECO:0000256" key="3">
    <source>
        <dbReference type="ARBA" id="ARBA00022729"/>
    </source>
</evidence>
<evidence type="ECO:0000313" key="13">
    <source>
        <dbReference type="Proteomes" id="UP000694890"/>
    </source>
</evidence>
<keyword evidence="3" id="KW-0732">Signal</keyword>
<feature type="domain" description="Ig-like" evidence="12">
    <location>
        <begin position="22"/>
        <end position="147"/>
    </location>
</feature>
<dbReference type="InterPro" id="IPR013783">
    <property type="entry name" value="Ig-like_fold"/>
</dbReference>
<dbReference type="GO" id="GO:0050852">
    <property type="term" value="P:T cell receptor signaling pathway"/>
    <property type="evidence" value="ECO:0007669"/>
    <property type="project" value="TreeGrafter"/>
</dbReference>
<feature type="compositionally biased region" description="Low complexity" evidence="10">
    <location>
        <begin position="417"/>
        <end position="427"/>
    </location>
</feature>
<dbReference type="InterPro" id="IPR003597">
    <property type="entry name" value="Ig_C1-set"/>
</dbReference>
<feature type="compositionally biased region" description="Acidic residues" evidence="10">
    <location>
        <begin position="428"/>
        <end position="446"/>
    </location>
</feature>
<dbReference type="GO" id="GO:0001817">
    <property type="term" value="P:regulation of cytokine production"/>
    <property type="evidence" value="ECO:0007669"/>
    <property type="project" value="TreeGrafter"/>
</dbReference>
<keyword evidence="5 11" id="KW-0472">Membrane</keyword>
<dbReference type="FunFam" id="2.60.40.10:FF:000088">
    <property type="entry name" value="Butyrophilin subfamily 1 member A1"/>
    <property type="match status" value="1"/>
</dbReference>
<dbReference type="CDD" id="cd14686">
    <property type="entry name" value="bZIP"/>
    <property type="match status" value="1"/>
</dbReference>
<dbReference type="PANTHER" id="PTHR24100">
    <property type="entry name" value="BUTYROPHILIN"/>
    <property type="match status" value="1"/>
</dbReference>
<evidence type="ECO:0000256" key="11">
    <source>
        <dbReference type="SAM" id="Phobius"/>
    </source>
</evidence>
<dbReference type="KEGG" id="lcf:108885216"/>
<evidence type="ECO:0000256" key="1">
    <source>
        <dbReference type="ARBA" id="ARBA00004370"/>
    </source>
</evidence>
<evidence type="ECO:0000256" key="8">
    <source>
        <dbReference type="ARBA" id="ARBA00023319"/>
    </source>
</evidence>
<evidence type="ECO:0000256" key="4">
    <source>
        <dbReference type="ARBA" id="ARBA00022989"/>
    </source>
</evidence>
<dbReference type="PROSITE" id="PS50835">
    <property type="entry name" value="IG_LIKE"/>
    <property type="match status" value="2"/>
</dbReference>
<proteinExistence type="inferred from homology"/>
<dbReference type="InterPro" id="IPR053896">
    <property type="entry name" value="BTN3A2-like_Ig-C"/>
</dbReference>
<organism evidence="13 14">
    <name type="scientific">Lates calcarifer</name>
    <name type="common">Barramundi</name>
    <name type="synonym">Holocentrus calcarifer</name>
    <dbReference type="NCBI Taxonomy" id="8187"/>
    <lineage>
        <taxon>Eukaryota</taxon>
        <taxon>Metazoa</taxon>
        <taxon>Chordata</taxon>
        <taxon>Craniata</taxon>
        <taxon>Vertebrata</taxon>
        <taxon>Euteleostomi</taxon>
        <taxon>Actinopterygii</taxon>
        <taxon>Neopterygii</taxon>
        <taxon>Teleostei</taxon>
        <taxon>Neoteleostei</taxon>
        <taxon>Acanthomorphata</taxon>
        <taxon>Carangaria</taxon>
        <taxon>Carangaria incertae sedis</taxon>
        <taxon>Centropomidae</taxon>
        <taxon>Lates</taxon>
    </lineage>
</organism>